<sequence length="357" mass="39658">MWGACGLYNTLCALCYAELGASIPQSGGEYVYIKRAFGDYPAFLCLWINFVLICPVGVAALSLIASLYILQPIFPDCDVPPLAERFIAVVIVCFWAYSGWSYLNFLTEELVEPNKNLPRAIMISMVTVICVYLVANIAYLGVLSPQLMTQSTAVAVTFAEQTMGVMQWLMPILIAISVMGTMNGTILSMSRLFFIGAQNNHMPSFMSMIQFSYLTPATSLLVILSLVLCFQSSGDIWYLIEMEGFGFATVLSMVFAGQVYLRYKEPDLHRPIKVPIGLPAVLCLVSVAIVGLTFYQKPSESLTALMILAVGTVLYIMGNRWKHKPKPIQSKINSLNLFLQKLFLVVPQDNPDDLDWE</sequence>
<dbReference type="GO" id="GO:0016020">
    <property type="term" value="C:membrane"/>
    <property type="evidence" value="ECO:0007669"/>
    <property type="project" value="UniProtKB-SubCell"/>
</dbReference>
<evidence type="ECO:0000313" key="6">
    <source>
        <dbReference type="EMBL" id="KAK7473397.1"/>
    </source>
</evidence>
<proteinExistence type="predicted"/>
<keyword evidence="2 5" id="KW-0812">Transmembrane</keyword>
<feature type="transmembrane region" description="Helical" evidence="5">
    <location>
        <begin position="121"/>
        <end position="142"/>
    </location>
</feature>
<dbReference type="InterPro" id="IPR002293">
    <property type="entry name" value="AA/rel_permease1"/>
</dbReference>
<evidence type="ECO:0000256" key="1">
    <source>
        <dbReference type="ARBA" id="ARBA00004141"/>
    </source>
</evidence>
<evidence type="ECO:0000256" key="5">
    <source>
        <dbReference type="SAM" id="Phobius"/>
    </source>
</evidence>
<keyword evidence="3 5" id="KW-1133">Transmembrane helix</keyword>
<feature type="transmembrane region" description="Helical" evidence="5">
    <location>
        <begin position="168"/>
        <end position="190"/>
    </location>
</feature>
<gene>
    <name evidence="6" type="ORF">BaRGS_00035370</name>
</gene>
<feature type="transmembrane region" description="Helical" evidence="5">
    <location>
        <begin position="301"/>
        <end position="318"/>
    </location>
</feature>
<feature type="transmembrane region" description="Helical" evidence="5">
    <location>
        <begin position="245"/>
        <end position="263"/>
    </location>
</feature>
<dbReference type="EMBL" id="JACVVK020000472">
    <property type="protein sequence ID" value="KAK7473397.1"/>
    <property type="molecule type" value="Genomic_DNA"/>
</dbReference>
<feature type="transmembrane region" description="Helical" evidence="5">
    <location>
        <begin position="44"/>
        <end position="70"/>
    </location>
</feature>
<evidence type="ECO:0000256" key="3">
    <source>
        <dbReference type="ARBA" id="ARBA00022989"/>
    </source>
</evidence>
<dbReference type="Pfam" id="PF13520">
    <property type="entry name" value="AA_permease_2"/>
    <property type="match status" value="1"/>
</dbReference>
<name>A0ABD0JEY3_9CAEN</name>
<dbReference type="PANTHER" id="PTHR11785">
    <property type="entry name" value="AMINO ACID TRANSPORTER"/>
    <property type="match status" value="1"/>
</dbReference>
<evidence type="ECO:0000256" key="4">
    <source>
        <dbReference type="ARBA" id="ARBA00023136"/>
    </source>
</evidence>
<dbReference type="PIRSF" id="PIRSF006060">
    <property type="entry name" value="AA_transporter"/>
    <property type="match status" value="1"/>
</dbReference>
<feature type="transmembrane region" description="Helical" evidence="5">
    <location>
        <begin position="211"/>
        <end position="233"/>
    </location>
</feature>
<accession>A0ABD0JEY3</accession>
<comment type="caution">
    <text evidence="6">The sequence shown here is derived from an EMBL/GenBank/DDBJ whole genome shotgun (WGS) entry which is preliminary data.</text>
</comment>
<dbReference type="PANTHER" id="PTHR11785:SF528">
    <property type="entry name" value="AMINO ACID TRANSPORTER PROTEIN JHI-21"/>
    <property type="match status" value="1"/>
</dbReference>
<evidence type="ECO:0000256" key="2">
    <source>
        <dbReference type="ARBA" id="ARBA00022692"/>
    </source>
</evidence>
<feature type="transmembrane region" description="Helical" evidence="5">
    <location>
        <begin position="275"/>
        <end position="295"/>
    </location>
</feature>
<protein>
    <recommendedName>
        <fullName evidence="8">Amino acid transporter</fullName>
    </recommendedName>
</protein>
<feature type="transmembrane region" description="Helical" evidence="5">
    <location>
        <begin position="82"/>
        <end position="100"/>
    </location>
</feature>
<evidence type="ECO:0008006" key="8">
    <source>
        <dbReference type="Google" id="ProtNLM"/>
    </source>
</evidence>
<keyword evidence="4 5" id="KW-0472">Membrane</keyword>
<dbReference type="Gene3D" id="1.20.1740.10">
    <property type="entry name" value="Amino acid/polyamine transporter I"/>
    <property type="match status" value="1"/>
</dbReference>
<organism evidence="6 7">
    <name type="scientific">Batillaria attramentaria</name>
    <dbReference type="NCBI Taxonomy" id="370345"/>
    <lineage>
        <taxon>Eukaryota</taxon>
        <taxon>Metazoa</taxon>
        <taxon>Spiralia</taxon>
        <taxon>Lophotrochozoa</taxon>
        <taxon>Mollusca</taxon>
        <taxon>Gastropoda</taxon>
        <taxon>Caenogastropoda</taxon>
        <taxon>Sorbeoconcha</taxon>
        <taxon>Cerithioidea</taxon>
        <taxon>Batillariidae</taxon>
        <taxon>Batillaria</taxon>
    </lineage>
</organism>
<keyword evidence="7" id="KW-1185">Reference proteome</keyword>
<comment type="subcellular location">
    <subcellularLocation>
        <location evidence="1">Membrane</location>
        <topology evidence="1">Multi-pass membrane protein</topology>
    </subcellularLocation>
</comment>
<dbReference type="InterPro" id="IPR050598">
    <property type="entry name" value="AminoAcid_Transporter"/>
</dbReference>
<reference evidence="6 7" key="1">
    <citation type="journal article" date="2023" name="Sci. Data">
        <title>Genome assembly of the Korean intertidal mud-creeper Batillaria attramentaria.</title>
        <authorList>
            <person name="Patra A.K."/>
            <person name="Ho P.T."/>
            <person name="Jun S."/>
            <person name="Lee S.J."/>
            <person name="Kim Y."/>
            <person name="Won Y.J."/>
        </authorList>
    </citation>
    <scope>NUCLEOTIDE SEQUENCE [LARGE SCALE GENOMIC DNA]</scope>
    <source>
        <strain evidence="6">Wonlab-2016</strain>
    </source>
</reference>
<dbReference type="AlphaFoldDB" id="A0ABD0JEY3"/>
<dbReference type="Proteomes" id="UP001519460">
    <property type="component" value="Unassembled WGS sequence"/>
</dbReference>
<evidence type="ECO:0000313" key="7">
    <source>
        <dbReference type="Proteomes" id="UP001519460"/>
    </source>
</evidence>